<reference evidence="5" key="3">
    <citation type="submission" date="2020-09" db="EMBL/GenBank/DDBJ databases">
        <authorList>
            <person name="Sun Q."/>
            <person name="Zhou Y."/>
        </authorList>
    </citation>
    <scope>NUCLEOTIDE SEQUENCE</scope>
    <source>
        <strain evidence="5">CGMCC 1.14984</strain>
    </source>
</reference>
<dbReference type="AlphaFoldDB" id="A0A8J3EPD5"/>
<evidence type="ECO:0000256" key="2">
    <source>
        <dbReference type="ARBA" id="ARBA00023315"/>
    </source>
</evidence>
<reference evidence="5" key="1">
    <citation type="journal article" date="2014" name="Int. J. Syst. Evol. Microbiol.">
        <title>Complete genome sequence of Corynebacterium casei LMG S-19264T (=DSM 44701T), isolated from a smear-ripened cheese.</title>
        <authorList>
            <consortium name="US DOE Joint Genome Institute (JGI-PGF)"/>
            <person name="Walter F."/>
            <person name="Albersmeier A."/>
            <person name="Kalinowski J."/>
            <person name="Ruckert C."/>
        </authorList>
    </citation>
    <scope>NUCLEOTIDE SEQUENCE</scope>
    <source>
        <strain evidence="5">CGMCC 1.14984</strain>
    </source>
</reference>
<accession>A0A8J3EPD5</accession>
<dbReference type="Gene3D" id="3.40.47.10">
    <property type="match status" value="2"/>
</dbReference>
<gene>
    <name evidence="6" type="ORF">FF098_008165</name>
    <name evidence="5" type="ORF">GCM10011355_16430</name>
</gene>
<keyword evidence="2" id="KW-0012">Acyltransferase</keyword>
<dbReference type="InterPro" id="IPR013747">
    <property type="entry name" value="ACP_syn_III_C"/>
</dbReference>
<feature type="domain" description="Thiolase N-terminal" evidence="3">
    <location>
        <begin position="66"/>
        <end position="155"/>
    </location>
</feature>
<dbReference type="EMBL" id="BMGZ01000001">
    <property type="protein sequence ID" value="GGH96762.1"/>
    <property type="molecule type" value="Genomic_DNA"/>
</dbReference>
<dbReference type="Proteomes" id="UP000818603">
    <property type="component" value="Unassembled WGS sequence"/>
</dbReference>
<dbReference type="Pfam" id="PF08541">
    <property type="entry name" value="ACP_syn_III_C"/>
    <property type="match status" value="1"/>
</dbReference>
<dbReference type="PANTHER" id="PTHR34069:SF2">
    <property type="entry name" value="BETA-KETOACYL-[ACYL-CARRIER-PROTEIN] SYNTHASE III"/>
    <property type="match status" value="1"/>
</dbReference>
<dbReference type="Pfam" id="PF00108">
    <property type="entry name" value="Thiolase_N"/>
    <property type="match status" value="1"/>
</dbReference>
<proteinExistence type="predicted"/>
<keyword evidence="1" id="KW-0808">Transferase</keyword>
<evidence type="ECO:0000313" key="6">
    <source>
        <dbReference type="EMBL" id="NHK27873.1"/>
    </source>
</evidence>
<comment type="caution">
    <text evidence="5">The sequence shown here is derived from an EMBL/GenBank/DDBJ whole genome shotgun (WGS) entry which is preliminary data.</text>
</comment>
<keyword evidence="8" id="KW-1185">Reference proteome</keyword>
<dbReference type="PANTHER" id="PTHR34069">
    <property type="entry name" value="3-OXOACYL-[ACYL-CARRIER-PROTEIN] SYNTHASE 3"/>
    <property type="match status" value="1"/>
</dbReference>
<evidence type="ECO:0000313" key="7">
    <source>
        <dbReference type="Proteomes" id="UP000621856"/>
    </source>
</evidence>
<evidence type="ECO:0000313" key="5">
    <source>
        <dbReference type="EMBL" id="GGH96762.1"/>
    </source>
</evidence>
<dbReference type="Proteomes" id="UP000621856">
    <property type="component" value="Unassembled WGS sequence"/>
</dbReference>
<dbReference type="InterPro" id="IPR016039">
    <property type="entry name" value="Thiolase-like"/>
</dbReference>
<evidence type="ECO:0000259" key="3">
    <source>
        <dbReference type="Pfam" id="PF00108"/>
    </source>
</evidence>
<dbReference type="GO" id="GO:0044550">
    <property type="term" value="P:secondary metabolite biosynthetic process"/>
    <property type="evidence" value="ECO:0007669"/>
    <property type="project" value="TreeGrafter"/>
</dbReference>
<dbReference type="GO" id="GO:0016747">
    <property type="term" value="F:acyltransferase activity, transferring groups other than amino-acyl groups"/>
    <property type="evidence" value="ECO:0007669"/>
    <property type="project" value="InterPro"/>
</dbReference>
<dbReference type="SUPFAM" id="SSF53901">
    <property type="entry name" value="Thiolase-like"/>
    <property type="match status" value="2"/>
</dbReference>
<dbReference type="EMBL" id="VCJR02000001">
    <property type="protein sequence ID" value="NHK27873.1"/>
    <property type="molecule type" value="Genomic_DNA"/>
</dbReference>
<sequence length="379" mass="41518">MRDVYINAAGAHLPGEAVGNDRMAAILGEIDDQSQRLGRLILRQNRIEQRYYAMNYRGEALDTNAGMAAKAARAAVDTSELDLSDIDYLATGTTQGDLLVPGHASAVHGALGTGPLEIASFQSVCASSMMAAKSAWMALKCGEAEAALVTGSEMSSRWFRPGFYRPALDRLGNRDTRMAAEFLRWTLSDGGGALVMQPRPRRRGPSFRVDWIKLVSLADRFDVCMHAGIAHEDRHEPVRCWSHNEAGPQGAAADGAIMLMQDMMLLKRIIRGWVGEYLALIDRGAIVPGDVDHVLCHYSAHSLREEIIKLMTAAGAMIDEEKWFTNLYTKGNTGSAAFFIMLEEFMARGGYRPGEKILCVVPESGRAVISFMMLTVEEA</sequence>
<dbReference type="InterPro" id="IPR020616">
    <property type="entry name" value="Thiolase_N"/>
</dbReference>
<dbReference type="CDD" id="cd00827">
    <property type="entry name" value="init_cond_enzymes"/>
    <property type="match status" value="1"/>
</dbReference>
<feature type="domain" description="Beta-ketoacyl-[acyl-carrier-protein] synthase III C-terminal" evidence="4">
    <location>
        <begin position="286"/>
        <end position="360"/>
    </location>
</feature>
<protein>
    <submittedName>
        <fullName evidence="6">3-oxoacyl-ACP synthase</fullName>
    </submittedName>
</protein>
<reference evidence="6 8" key="2">
    <citation type="submission" date="2020-02" db="EMBL/GenBank/DDBJ databases">
        <title>Genome sequence of Parvularcula flava strain NH6-79.</title>
        <authorList>
            <person name="Abdul Karim M.H."/>
            <person name="Lam M.Q."/>
            <person name="Chen S.J."/>
            <person name="Yahya A."/>
            <person name="Shahir S."/>
            <person name="Shamsir M.S."/>
            <person name="Chong C.S."/>
        </authorList>
    </citation>
    <scope>NUCLEOTIDE SEQUENCE [LARGE SCALE GENOMIC DNA]</scope>
    <source>
        <strain evidence="6 8">NH6-79</strain>
    </source>
</reference>
<evidence type="ECO:0000256" key="1">
    <source>
        <dbReference type="ARBA" id="ARBA00022679"/>
    </source>
</evidence>
<evidence type="ECO:0000259" key="4">
    <source>
        <dbReference type="Pfam" id="PF08541"/>
    </source>
</evidence>
<dbReference type="RefSeq" id="WP_155139173.1">
    <property type="nucleotide sequence ID" value="NZ_BMGZ01000001.1"/>
</dbReference>
<evidence type="ECO:0000313" key="8">
    <source>
        <dbReference type="Proteomes" id="UP000818603"/>
    </source>
</evidence>
<name>A0A8J3EPD5_9PROT</name>
<organism evidence="5 7">
    <name type="scientific">Aquisalinus luteolus</name>
    <dbReference type="NCBI Taxonomy" id="1566827"/>
    <lineage>
        <taxon>Bacteria</taxon>
        <taxon>Pseudomonadati</taxon>
        <taxon>Pseudomonadota</taxon>
        <taxon>Alphaproteobacteria</taxon>
        <taxon>Parvularculales</taxon>
        <taxon>Parvularculaceae</taxon>
        <taxon>Aquisalinus</taxon>
    </lineage>
</organism>